<dbReference type="InterPro" id="IPR000873">
    <property type="entry name" value="AMP-dep_synth/lig_dom"/>
</dbReference>
<dbReference type="Pfam" id="PF00501">
    <property type="entry name" value="AMP-binding"/>
    <property type="match status" value="2"/>
</dbReference>
<dbReference type="Gene3D" id="3.30.300.30">
    <property type="match status" value="1"/>
</dbReference>
<evidence type="ECO:0000313" key="11">
    <source>
        <dbReference type="Proteomes" id="UP000604046"/>
    </source>
</evidence>
<keyword evidence="7" id="KW-0472">Membrane</keyword>
<evidence type="ECO:0000259" key="8">
    <source>
        <dbReference type="Pfam" id="PF00501"/>
    </source>
</evidence>
<comment type="caution">
    <text evidence="10">The sequence shown here is derived from an EMBL/GenBank/DDBJ whole genome shotgun (WGS) entry which is preliminary data.</text>
</comment>
<gene>
    <name evidence="10" type="primary">car</name>
    <name evidence="10" type="ORF">SNAT2548_LOCUS20740</name>
</gene>
<dbReference type="InterPro" id="IPR013120">
    <property type="entry name" value="FAR_NAD-bd"/>
</dbReference>
<evidence type="ECO:0000313" key="10">
    <source>
        <dbReference type="EMBL" id="CAE7379885.1"/>
    </source>
</evidence>
<protein>
    <submittedName>
        <fullName evidence="10">Car protein</fullName>
    </submittedName>
</protein>
<dbReference type="EMBL" id="CAJNDS010002221">
    <property type="protein sequence ID" value="CAE7379885.1"/>
    <property type="molecule type" value="Genomic_DNA"/>
</dbReference>
<evidence type="ECO:0000256" key="1">
    <source>
        <dbReference type="ARBA" id="ARBA00022450"/>
    </source>
</evidence>
<evidence type="ECO:0000256" key="6">
    <source>
        <dbReference type="SAM" id="MobiDB-lite"/>
    </source>
</evidence>
<evidence type="ECO:0000256" key="2">
    <source>
        <dbReference type="ARBA" id="ARBA00022553"/>
    </source>
</evidence>
<keyword evidence="7" id="KW-0812">Transmembrane</keyword>
<dbReference type="PROSITE" id="PS00455">
    <property type="entry name" value="AMP_BINDING"/>
    <property type="match status" value="1"/>
</dbReference>
<dbReference type="Proteomes" id="UP000604046">
    <property type="component" value="Unassembled WGS sequence"/>
</dbReference>
<dbReference type="InterPro" id="IPR036291">
    <property type="entry name" value="NAD(P)-bd_dom_sf"/>
</dbReference>
<comment type="catalytic activity">
    <reaction evidence="5">
        <text>a long-chain fatty acid + ATP + CoA = a long-chain fatty acyl-CoA + AMP + diphosphate</text>
        <dbReference type="Rhea" id="RHEA:15421"/>
        <dbReference type="ChEBI" id="CHEBI:30616"/>
        <dbReference type="ChEBI" id="CHEBI:33019"/>
        <dbReference type="ChEBI" id="CHEBI:57287"/>
        <dbReference type="ChEBI" id="CHEBI:57560"/>
        <dbReference type="ChEBI" id="CHEBI:83139"/>
        <dbReference type="ChEBI" id="CHEBI:456215"/>
        <dbReference type="EC" id="6.2.1.3"/>
    </reaction>
    <physiologicalReaction direction="left-to-right" evidence="5">
        <dbReference type="Rhea" id="RHEA:15422"/>
    </physiologicalReaction>
</comment>
<feature type="domain" description="AMP-dependent synthetase/ligase" evidence="8">
    <location>
        <begin position="454"/>
        <end position="687"/>
    </location>
</feature>
<keyword evidence="11" id="KW-1185">Reference proteome</keyword>
<sequence length="1292" mass="140168">MSSEKESTAGAAIDSADVVLTEQVWNGFKTSSGLIVSQVYRLNGTEVVDIFTAETQSVSPLPFSGLGLEDLRPDAESLLPGQRRKVEGWNLQSTLRNAFRVLAARPALGQYVNGELLWTSWQTLDQRSADLARFLTSILPKSACVILCARNSVDWIVALLAVVLANCIAVPIHFLASDTFREAVVAEADVQAVFTDAPGNWKSATVFDIGKMCEMEAQGAKLRKSDELRDASLSSLKLSMQDLLKDLGNVPRTSTRSAQQALQAFLAHEKWDDELGQLIVMLARNDMQWAAALAAPGVVGPLTLRELAESWVKPAQARAQWEAVGESFGDVWLTAVLEALSRQRRPDSGCLAYALALARRQTFLDPWVVELACRLAAVLPHHAQQSWFDLADKVAPAKVGAFYEVLCAAPLRSSKGDAQDIVYELPEGSVVEVLQVSGSAVQVACEVAQGWLDLWDSAGAPVMDETIPEPIAMILYTSGSTGLPKGALVKNSALNRYMCNRINTGDSDYSGVHIHGAPLSTSAAPYNIFGNILGGGRTVILQEGGQLFEVAPSVGPTQLGGVPQMWALLYKRFQDRLASCDVAGAEALHEEAKSWLGPRIRQINCGGALPCPAVMRWLQSTYRDAEVHENYGLTEAGGITAGAAGQLQTIKDGVQVRLEDFGVYKGTDVPPRGEICVKTHRMAAGYLNRPDITNETFTPDGFFRTGDIGEMPDPKHLRVIDRKKAFFKLSNGEWVSPESVEAILLECPEVKQVLVHGDSAHDSTVAVAVASVPAEQVLAAFRRIMLQAGARHFETPKAVHVTSEPWDARNGLLTSTGKLCRRKIFEEFAEAIREMLEAGREDGQIEHEVVRLIRLGTDEEAWQNLHLTSVAAVSAAHAIRISFGVDVSVIHLLQKPPLVAMKAHVEGRQPLSLSTRQELVGLGDFVPKSGDRSSKLFLTGATGHVGACVLQLVVTASKLPVAALVRGPSHAAAKKRLHDTLTRRGYLEAAEQVQADGVQVVAGDLSEECLGLPEEEFRDLAGGVILHVAAEVHHLQGYSALEATNVAGTRRLLSLATLAPTKFVLISTESAQESRRASGYGQTKHAAESLVQEALSRGMHGSILQLGMVGPDRVTGASNVQDWLVRYVLGTLQLGVWHGAGCLRLFPCEEVAKAIVARIDDDTCKPAACFLPSAVLMGWVASSGVLCRRIRQVALTEWQELLEDLPESNPMFPLRHYYWRGLGKDLTEAGPYGYDQDVVDRMLRFLDREGFFPKALLQRTMSNSRASDIPSRPSLHRSISQSSARAGNDRGA</sequence>
<dbReference type="OrthoDB" id="10253869at2759"/>
<dbReference type="Gene3D" id="3.40.50.12780">
    <property type="entry name" value="N-terminal domain of ligase-like"/>
    <property type="match status" value="2"/>
</dbReference>
<proteinExistence type="predicted"/>
<reference evidence="10" key="1">
    <citation type="submission" date="2021-02" db="EMBL/GenBank/DDBJ databases">
        <authorList>
            <person name="Dougan E. K."/>
            <person name="Rhodes N."/>
            <person name="Thang M."/>
            <person name="Chan C."/>
        </authorList>
    </citation>
    <scope>NUCLEOTIDE SEQUENCE</scope>
</reference>
<evidence type="ECO:0000256" key="3">
    <source>
        <dbReference type="ARBA" id="ARBA00022741"/>
    </source>
</evidence>
<dbReference type="PANTHER" id="PTHR43272:SF33">
    <property type="entry name" value="AMP-BINDING DOMAIN-CONTAINING PROTEIN-RELATED"/>
    <property type="match status" value="1"/>
</dbReference>
<evidence type="ECO:0000256" key="5">
    <source>
        <dbReference type="ARBA" id="ARBA00024484"/>
    </source>
</evidence>
<accession>A0A812QF24</accession>
<dbReference type="SUPFAM" id="SSF51735">
    <property type="entry name" value="NAD(P)-binding Rossmann-fold domains"/>
    <property type="match status" value="1"/>
</dbReference>
<organism evidence="10 11">
    <name type="scientific">Symbiodinium natans</name>
    <dbReference type="NCBI Taxonomy" id="878477"/>
    <lineage>
        <taxon>Eukaryota</taxon>
        <taxon>Sar</taxon>
        <taxon>Alveolata</taxon>
        <taxon>Dinophyceae</taxon>
        <taxon>Suessiales</taxon>
        <taxon>Symbiodiniaceae</taxon>
        <taxon>Symbiodinium</taxon>
    </lineage>
</organism>
<evidence type="ECO:0000256" key="4">
    <source>
        <dbReference type="ARBA" id="ARBA00022840"/>
    </source>
</evidence>
<keyword evidence="7" id="KW-1133">Transmembrane helix</keyword>
<dbReference type="GO" id="GO:0004467">
    <property type="term" value="F:long-chain fatty acid-CoA ligase activity"/>
    <property type="evidence" value="ECO:0007669"/>
    <property type="project" value="UniProtKB-EC"/>
</dbReference>
<dbReference type="SUPFAM" id="SSF56801">
    <property type="entry name" value="Acetyl-CoA synthetase-like"/>
    <property type="match status" value="1"/>
</dbReference>
<feature type="region of interest" description="Disordered" evidence="6">
    <location>
        <begin position="1263"/>
        <end position="1292"/>
    </location>
</feature>
<dbReference type="Gene3D" id="3.40.50.720">
    <property type="entry name" value="NAD(P)-binding Rossmann-like Domain"/>
    <property type="match status" value="1"/>
</dbReference>
<dbReference type="InterPro" id="IPR042099">
    <property type="entry name" value="ANL_N_sf"/>
</dbReference>
<dbReference type="PANTHER" id="PTHR43272">
    <property type="entry name" value="LONG-CHAIN-FATTY-ACID--COA LIGASE"/>
    <property type="match status" value="1"/>
</dbReference>
<dbReference type="GO" id="GO:0016020">
    <property type="term" value="C:membrane"/>
    <property type="evidence" value="ECO:0007669"/>
    <property type="project" value="TreeGrafter"/>
</dbReference>
<dbReference type="InterPro" id="IPR045851">
    <property type="entry name" value="AMP-bd_C_sf"/>
</dbReference>
<feature type="domain" description="AMP-dependent synthetase/ligase" evidence="8">
    <location>
        <begin position="113"/>
        <end position="210"/>
    </location>
</feature>
<evidence type="ECO:0000256" key="7">
    <source>
        <dbReference type="SAM" id="Phobius"/>
    </source>
</evidence>
<keyword evidence="2" id="KW-0597">Phosphoprotein</keyword>
<keyword evidence="4" id="KW-0067">ATP-binding</keyword>
<dbReference type="InterPro" id="IPR020845">
    <property type="entry name" value="AMP-binding_CS"/>
</dbReference>
<keyword evidence="3" id="KW-0547">Nucleotide-binding</keyword>
<name>A0A812QF24_9DINO</name>
<feature type="transmembrane region" description="Helical" evidence="7">
    <location>
        <begin position="155"/>
        <end position="176"/>
    </location>
</feature>
<feature type="domain" description="Thioester reductase (TE)" evidence="9">
    <location>
        <begin position="938"/>
        <end position="1074"/>
    </location>
</feature>
<evidence type="ECO:0000259" key="9">
    <source>
        <dbReference type="Pfam" id="PF07993"/>
    </source>
</evidence>
<dbReference type="GO" id="GO:0005524">
    <property type="term" value="F:ATP binding"/>
    <property type="evidence" value="ECO:0007669"/>
    <property type="project" value="UniProtKB-KW"/>
</dbReference>
<keyword evidence="1" id="KW-0596">Phosphopantetheine</keyword>
<dbReference type="Pfam" id="PF07993">
    <property type="entry name" value="NAD_binding_4"/>
    <property type="match status" value="1"/>
</dbReference>